<comment type="subunit">
    <text evidence="5">Component of the proteasome complex.</text>
</comment>
<proteinExistence type="inferred from homology"/>
<evidence type="ECO:0000256" key="2">
    <source>
        <dbReference type="ARBA" id="ARBA00022942"/>
    </source>
</evidence>
<dbReference type="InterPro" id="IPR001353">
    <property type="entry name" value="Proteasome_sua/b"/>
</dbReference>
<dbReference type="SUPFAM" id="SSF56235">
    <property type="entry name" value="N-terminal nucleophile aminohydrolases (Ntn hydrolases)"/>
    <property type="match status" value="1"/>
</dbReference>
<reference evidence="7" key="1">
    <citation type="submission" date="2023-03" db="EMBL/GenBank/DDBJ databases">
        <title>Massive genome expansion in bonnet fungi (Mycena s.s.) driven by repeated elements and novel gene families across ecological guilds.</title>
        <authorList>
            <consortium name="Lawrence Berkeley National Laboratory"/>
            <person name="Harder C.B."/>
            <person name="Miyauchi S."/>
            <person name="Viragh M."/>
            <person name="Kuo A."/>
            <person name="Thoen E."/>
            <person name="Andreopoulos B."/>
            <person name="Lu D."/>
            <person name="Skrede I."/>
            <person name="Drula E."/>
            <person name="Henrissat B."/>
            <person name="Morin E."/>
            <person name="Kohler A."/>
            <person name="Barry K."/>
            <person name="LaButti K."/>
            <person name="Morin E."/>
            <person name="Salamov A."/>
            <person name="Lipzen A."/>
            <person name="Mereny Z."/>
            <person name="Hegedus B."/>
            <person name="Baldrian P."/>
            <person name="Stursova M."/>
            <person name="Weitz H."/>
            <person name="Taylor A."/>
            <person name="Grigoriev I.V."/>
            <person name="Nagy L.G."/>
            <person name="Martin F."/>
            <person name="Kauserud H."/>
        </authorList>
    </citation>
    <scope>NUCLEOTIDE SEQUENCE</scope>
    <source>
        <strain evidence="7">9284</strain>
    </source>
</reference>
<comment type="subcellular location">
    <subcellularLocation>
        <location evidence="5">Cytoplasm</location>
    </subcellularLocation>
    <subcellularLocation>
        <location evidence="5">Nucleus</location>
    </subcellularLocation>
</comment>
<accession>A0AAD7FYM7</accession>
<dbReference type="GO" id="GO:0005737">
    <property type="term" value="C:cytoplasm"/>
    <property type="evidence" value="ECO:0007669"/>
    <property type="project" value="UniProtKB-SubCell"/>
</dbReference>
<evidence type="ECO:0000256" key="5">
    <source>
        <dbReference type="RuleBase" id="RU004203"/>
    </source>
</evidence>
<name>A0AAD7FYM7_9AGAR</name>
<dbReference type="PANTHER" id="PTHR32194">
    <property type="entry name" value="METALLOPROTEASE TLDD"/>
    <property type="match status" value="1"/>
</dbReference>
<protein>
    <recommendedName>
        <fullName evidence="5">Proteasome subunit beta</fullName>
    </recommendedName>
</protein>
<dbReference type="GO" id="GO:0005634">
    <property type="term" value="C:nucleus"/>
    <property type="evidence" value="ECO:0007669"/>
    <property type="project" value="UniProtKB-SubCell"/>
</dbReference>
<comment type="similarity">
    <text evidence="5">Belongs to the peptidase T1B family.</text>
</comment>
<dbReference type="PROSITE" id="PS51476">
    <property type="entry name" value="PROTEASOME_BETA_2"/>
    <property type="match status" value="1"/>
</dbReference>
<keyword evidence="3 5" id="KW-0539">Nucleus</keyword>
<dbReference type="Pfam" id="PF00227">
    <property type="entry name" value="Proteasome"/>
    <property type="match status" value="1"/>
</dbReference>
<evidence type="ECO:0000313" key="8">
    <source>
        <dbReference type="Proteomes" id="UP001221142"/>
    </source>
</evidence>
<sequence length="260" mass="28200">MAFLQSQSTHAALPLQLQNGGTILAVAGSGFSVVAGDILRQSNGYTAQAPTAPKVFRLTDKAVLATNGFASDGNMFVKKVRQRLEWYRHAHSQDMSLHAIARLIQSMLYQRRFFPFYVSNILGGIEDDGSGAVYSFDAVGSYERETCRVAGAAAALVQPFLDSQMRHKPSHGQRSTGTASPPPTTHLPLSRVVSLVMEAFTGAAERHAEVGDGLEIYVVLDKGAPLQGLENLPGVTELTDTKHASGQERMFVVRRSLKRD</sequence>
<comment type="subunit">
    <text evidence="4">The 26S proteasome consists of a 20S proteasome core and two 19S regulatory subunits. The 20S proteasome core is composed of 28 subunits that are arranged in four stacked rings, resulting in a barrel-shaped structure. The two end rings are each formed by seven alpha subunits, and the two central rings are each formed by seven beta subunits. The catalytic chamber with the active sites is on the inside of the barrel.</text>
</comment>
<dbReference type="PANTHER" id="PTHR32194:SF2">
    <property type="entry name" value="PROTEASOME SUBUNIT BETA TYPE-1"/>
    <property type="match status" value="1"/>
</dbReference>
<dbReference type="InterPro" id="IPR023333">
    <property type="entry name" value="Proteasome_suB-type"/>
</dbReference>
<evidence type="ECO:0000313" key="7">
    <source>
        <dbReference type="EMBL" id="KAJ7644791.1"/>
    </source>
</evidence>
<dbReference type="GO" id="GO:0051603">
    <property type="term" value="P:proteolysis involved in protein catabolic process"/>
    <property type="evidence" value="ECO:0007669"/>
    <property type="project" value="InterPro"/>
</dbReference>
<organism evidence="7 8">
    <name type="scientific">Roridomyces roridus</name>
    <dbReference type="NCBI Taxonomy" id="1738132"/>
    <lineage>
        <taxon>Eukaryota</taxon>
        <taxon>Fungi</taxon>
        <taxon>Dikarya</taxon>
        <taxon>Basidiomycota</taxon>
        <taxon>Agaricomycotina</taxon>
        <taxon>Agaricomycetes</taxon>
        <taxon>Agaricomycetidae</taxon>
        <taxon>Agaricales</taxon>
        <taxon>Marasmiineae</taxon>
        <taxon>Mycenaceae</taxon>
        <taxon>Roridomyces</taxon>
    </lineage>
</organism>
<keyword evidence="8" id="KW-1185">Reference proteome</keyword>
<keyword evidence="2 5" id="KW-0647">Proteasome</keyword>
<evidence type="ECO:0000256" key="6">
    <source>
        <dbReference type="SAM" id="MobiDB-lite"/>
    </source>
</evidence>
<dbReference type="PROSITE" id="PS00854">
    <property type="entry name" value="PROTEASOME_BETA_1"/>
    <property type="match status" value="1"/>
</dbReference>
<dbReference type="EMBL" id="JARKIF010000003">
    <property type="protein sequence ID" value="KAJ7644791.1"/>
    <property type="molecule type" value="Genomic_DNA"/>
</dbReference>
<dbReference type="InterPro" id="IPR016050">
    <property type="entry name" value="Proteasome_bsu_CS"/>
</dbReference>
<comment type="caution">
    <text evidence="7">The sequence shown here is derived from an EMBL/GenBank/DDBJ whole genome shotgun (WGS) entry which is preliminary data.</text>
</comment>
<feature type="region of interest" description="Disordered" evidence="6">
    <location>
        <begin position="165"/>
        <end position="185"/>
    </location>
</feature>
<evidence type="ECO:0000256" key="4">
    <source>
        <dbReference type="ARBA" id="ARBA00026071"/>
    </source>
</evidence>
<dbReference type="Gene3D" id="3.60.20.10">
    <property type="entry name" value="Glutamine Phosphoribosylpyrophosphate, subunit 1, domain 1"/>
    <property type="match status" value="1"/>
</dbReference>
<dbReference type="InterPro" id="IPR029055">
    <property type="entry name" value="Ntn_hydrolases_N"/>
</dbReference>
<dbReference type="AlphaFoldDB" id="A0AAD7FYM7"/>
<dbReference type="Proteomes" id="UP001221142">
    <property type="component" value="Unassembled WGS sequence"/>
</dbReference>
<evidence type="ECO:0000256" key="3">
    <source>
        <dbReference type="ARBA" id="ARBA00023242"/>
    </source>
</evidence>
<dbReference type="FunFam" id="3.60.20.10:FF:000027">
    <property type="entry name" value="Proteasome subunit beta type-6"/>
    <property type="match status" value="1"/>
</dbReference>
<gene>
    <name evidence="7" type="ORF">FB45DRAFT_1053455</name>
</gene>
<dbReference type="GO" id="GO:0019774">
    <property type="term" value="C:proteasome core complex, beta-subunit complex"/>
    <property type="evidence" value="ECO:0007669"/>
    <property type="project" value="UniProtKB-ARBA"/>
</dbReference>
<evidence type="ECO:0000256" key="1">
    <source>
        <dbReference type="ARBA" id="ARBA00022490"/>
    </source>
</evidence>
<keyword evidence="1 5" id="KW-0963">Cytoplasm</keyword>
<comment type="function">
    <text evidence="5">Component of the proteasome, a multicatalytic proteinase complex which is characterized by its ability to cleave peptides with Arg, Phe, Tyr, Leu, and Glu adjacent to the leaving group at neutral or slightly basic pH. The proteasome has an ATP-dependent proteolytic activity.</text>
</comment>